<dbReference type="PANTHER" id="PTHR43941:SF1">
    <property type="entry name" value="STRUCTURAL MAINTENANCE OF CHROMOSOMES PROTEIN 2"/>
    <property type="match status" value="1"/>
</dbReference>
<feature type="coiled-coil region" evidence="1">
    <location>
        <begin position="144"/>
        <end position="245"/>
    </location>
</feature>
<dbReference type="GO" id="GO:0000785">
    <property type="term" value="C:chromatin"/>
    <property type="evidence" value="ECO:0007669"/>
    <property type="project" value="TreeGrafter"/>
</dbReference>
<evidence type="ECO:0000256" key="1">
    <source>
        <dbReference type="SAM" id="Coils"/>
    </source>
</evidence>
<comment type="caution">
    <text evidence="3">The sequence shown here is derived from an EMBL/GenBank/DDBJ whole genome shotgun (WGS) entry which is preliminary data.</text>
</comment>
<dbReference type="EMBL" id="SGPJ01000064">
    <property type="protein sequence ID" value="THG99933.1"/>
    <property type="molecule type" value="Genomic_DNA"/>
</dbReference>
<accession>A0A4S4KNP8</accession>
<feature type="region of interest" description="Disordered" evidence="2">
    <location>
        <begin position="629"/>
        <end position="672"/>
    </location>
</feature>
<protein>
    <submittedName>
        <fullName evidence="3">Uncharacterized protein</fullName>
    </submittedName>
</protein>
<dbReference type="PANTHER" id="PTHR43941">
    <property type="entry name" value="STRUCTURAL MAINTENANCE OF CHROMOSOMES PROTEIN 2"/>
    <property type="match status" value="1"/>
</dbReference>
<keyword evidence="4" id="KW-1185">Reference proteome</keyword>
<dbReference type="AlphaFoldDB" id="A0A4S4KNP8"/>
<dbReference type="GO" id="GO:0000793">
    <property type="term" value="C:condensed chromosome"/>
    <property type="evidence" value="ECO:0007669"/>
    <property type="project" value="TreeGrafter"/>
</dbReference>
<evidence type="ECO:0000256" key="2">
    <source>
        <dbReference type="SAM" id="MobiDB-lite"/>
    </source>
</evidence>
<feature type="region of interest" description="Disordered" evidence="2">
    <location>
        <begin position="1"/>
        <end position="76"/>
    </location>
</feature>
<dbReference type="GO" id="GO:0003682">
    <property type="term" value="F:chromatin binding"/>
    <property type="evidence" value="ECO:0007669"/>
    <property type="project" value="TreeGrafter"/>
</dbReference>
<proteinExistence type="predicted"/>
<sequence length="736" mass="82238">MTPSTSGRRTPGTALPTARSRSATATQPLITPVRLPTATTSITPGSRASKYVGMTAKQLSTRTTGSSSPVRGSNERLQARLDALEDENRRLMTDASNAEGSLSSLSGRLDSLTREQDTAAARITDLEFSLRTAERTVGERDSTIESLERSVQQSVLDVEKVRSEGEARARDIQSKLDDKEALVIQLKEIVEAKEGLESENDAVLSVKNTEISLLESRVQKAYIELEEERRELGAQVDELRKAGQETIALYEERLSAADGRRYELEDLISSLEEQLRMQARPQSPASMARKASSAMEIDNEALREQVQHLHKKIASLEDALEEAHLTSEREEAAIHEKVAHYKEREESMRGELSDSEKEMERVMKSEESARLRIEEIEEALRENTVALENARAEIEGLRAEIANLESIAAGGPQKAPNRSAAQTTGAYELLKAEKSELEHICKQRDEQLAEEREASAVLRQALDERIAELDATRKKLNRELPVNGLQDPSKPSVPPSPSKHDLATAREEIKGLKHIVQELQMENTNLAQRYKVLESENKLLMSETEQLREDMKQLEDNIEQSLLREEEALQAEEDAAIMAELDQLRKRLSDLEMKHARTVHDLNKEIGELESLIESKIYREDELEREVERLKERSARSQKKSSKGLPEEIRAPTSVASSASKMSQYSDSTEHGGGEVCEICERPGHDIFTCDLLNDDRPLSIGSSSGLSDTKQDLYCEDCESRGHTAANCPHSLDVF</sequence>
<dbReference type="GO" id="GO:0007076">
    <property type="term" value="P:mitotic chromosome condensation"/>
    <property type="evidence" value="ECO:0007669"/>
    <property type="project" value="TreeGrafter"/>
</dbReference>
<feature type="coiled-coil region" evidence="1">
    <location>
        <begin position="299"/>
        <end position="407"/>
    </location>
</feature>
<feature type="compositionally biased region" description="Polar residues" evidence="2">
    <location>
        <begin position="57"/>
        <end position="71"/>
    </location>
</feature>
<reference evidence="3 4" key="1">
    <citation type="submission" date="2019-02" db="EMBL/GenBank/DDBJ databases">
        <title>Genome sequencing of the rare red list fungi Phlebia centrifuga.</title>
        <authorList>
            <person name="Buettner E."/>
            <person name="Kellner H."/>
        </authorList>
    </citation>
    <scope>NUCLEOTIDE SEQUENCE [LARGE SCALE GENOMIC DNA]</scope>
    <source>
        <strain evidence="3 4">DSM 108282</strain>
    </source>
</reference>
<name>A0A4S4KNP8_9APHY</name>
<dbReference type="Gene3D" id="4.10.60.10">
    <property type="entry name" value="Zinc finger, CCHC-type"/>
    <property type="match status" value="1"/>
</dbReference>
<evidence type="ECO:0000313" key="4">
    <source>
        <dbReference type="Proteomes" id="UP000309038"/>
    </source>
</evidence>
<feature type="compositionally biased region" description="Polar residues" evidence="2">
    <location>
        <begin position="19"/>
        <end position="29"/>
    </location>
</feature>
<feature type="compositionally biased region" description="Polar residues" evidence="2">
    <location>
        <begin position="654"/>
        <end position="667"/>
    </location>
</feature>
<dbReference type="Proteomes" id="UP000309038">
    <property type="component" value="Unassembled WGS sequence"/>
</dbReference>
<keyword evidence="1" id="KW-0175">Coiled coil</keyword>
<feature type="compositionally biased region" description="Polar residues" evidence="2">
    <location>
        <begin position="37"/>
        <end position="46"/>
    </location>
</feature>
<dbReference type="GO" id="GO:0000796">
    <property type="term" value="C:condensin complex"/>
    <property type="evidence" value="ECO:0007669"/>
    <property type="project" value="TreeGrafter"/>
</dbReference>
<dbReference type="Gene3D" id="1.20.5.340">
    <property type="match status" value="1"/>
</dbReference>
<organism evidence="3 4">
    <name type="scientific">Hermanssonia centrifuga</name>
    <dbReference type="NCBI Taxonomy" id="98765"/>
    <lineage>
        <taxon>Eukaryota</taxon>
        <taxon>Fungi</taxon>
        <taxon>Dikarya</taxon>
        <taxon>Basidiomycota</taxon>
        <taxon>Agaricomycotina</taxon>
        <taxon>Agaricomycetes</taxon>
        <taxon>Polyporales</taxon>
        <taxon>Meruliaceae</taxon>
        <taxon>Hermanssonia</taxon>
    </lineage>
</organism>
<gene>
    <name evidence="3" type="ORF">EW026_g2495</name>
</gene>
<feature type="region of interest" description="Disordered" evidence="2">
    <location>
        <begin position="477"/>
        <end position="501"/>
    </location>
</feature>
<evidence type="ECO:0000313" key="3">
    <source>
        <dbReference type="EMBL" id="THG99933.1"/>
    </source>
</evidence>